<gene>
    <name evidence="1" type="ORF">TAT_000346000</name>
    <name evidence="2" type="ORF">TAV_000345800</name>
</gene>
<dbReference type="EMBL" id="UIVT01000004">
    <property type="protein sequence ID" value="SVP94466.1"/>
    <property type="molecule type" value="Genomic_DNA"/>
</dbReference>
<accession>A0A3B0NKK7</accession>
<evidence type="ECO:0008006" key="3">
    <source>
        <dbReference type="Google" id="ProtNLM"/>
    </source>
</evidence>
<name>A0A3B0NKK7_THEAN</name>
<proteinExistence type="predicted"/>
<reference evidence="2" key="1">
    <citation type="submission" date="2018-07" db="EMBL/GenBank/DDBJ databases">
        <authorList>
            <person name="Quirk P.G."/>
            <person name="Krulwich T.A."/>
        </authorList>
    </citation>
    <scope>NUCLEOTIDE SEQUENCE</scope>
    <source>
        <strain evidence="2">Anand</strain>
    </source>
</reference>
<organism evidence="2">
    <name type="scientific">Theileria annulata</name>
    <dbReference type="NCBI Taxonomy" id="5874"/>
    <lineage>
        <taxon>Eukaryota</taxon>
        <taxon>Sar</taxon>
        <taxon>Alveolata</taxon>
        <taxon>Apicomplexa</taxon>
        <taxon>Aconoidasida</taxon>
        <taxon>Piroplasmida</taxon>
        <taxon>Theileriidae</taxon>
        <taxon>Theileria</taxon>
    </lineage>
</organism>
<dbReference type="EMBL" id="UIVS01000004">
    <property type="protein sequence ID" value="SVP95298.1"/>
    <property type="molecule type" value="Genomic_DNA"/>
</dbReference>
<sequence>MENSFSNSNRNVYTRDFINSEPQTNFNSKRLYHHDRSTPPNLNLHYDIPQTNLADQFPTILLTKSELENEKIQFNENKDPEVSSCEQLGNLDTMPNVTFFRGLKQYFTNSLLVKLKKIVNHIYKNDAAHYSVENDYIVLTANEFRDRALFILKFISSSETNIVHLFLELRNFYKVIENSSLPSVGSVLHSNGYCKPCVFANKKTNYCKTGFGCNFCHYNHKLTKSKGPSKSYAKLSNDNDFFKKLIRSPRSPESSTLISTTPEDSFSLVSSMGSLTISDYKFRNEFNSKILKYSHSGPLSHENGTSNGFLETHTII</sequence>
<dbReference type="AlphaFoldDB" id="A0A3B0NKK7"/>
<dbReference type="VEuPathDB" id="PiroplasmaDB:TA08875"/>
<evidence type="ECO:0000313" key="1">
    <source>
        <dbReference type="EMBL" id="SVP94466.1"/>
    </source>
</evidence>
<evidence type="ECO:0000313" key="2">
    <source>
        <dbReference type="EMBL" id="SVP95298.1"/>
    </source>
</evidence>
<protein>
    <recommendedName>
        <fullName evidence="3">C3H1-type domain-containing protein</fullName>
    </recommendedName>
</protein>